<sequence>MASKLRNMFFENKKQETTEIVRGVTGALKRKHARINAGSRGRHDSSRPVAPPRFPSWRDPRRRAVCVAGGFGRSPHVLLVVYQKVADGQCRAGMLVTSVKAVEGQLPPSPPPQQDSEMGQEAHVWAQQIISKYLLSFTTIAARDRISYGSPTNCVSYLGLYILTREWHGTLKHDLTFTTTKLTAPQILSLDNTQKIYIFLKPTW</sequence>
<name>A0ABD0YB56_9HEMI</name>
<dbReference type="Proteomes" id="UP001558652">
    <property type="component" value="Unassembled WGS sequence"/>
</dbReference>
<feature type="region of interest" description="Disordered" evidence="1">
    <location>
        <begin position="31"/>
        <end position="55"/>
    </location>
</feature>
<evidence type="ECO:0000313" key="3">
    <source>
        <dbReference type="Proteomes" id="UP001558652"/>
    </source>
</evidence>
<proteinExistence type="predicted"/>
<evidence type="ECO:0000256" key="1">
    <source>
        <dbReference type="SAM" id="MobiDB-lite"/>
    </source>
</evidence>
<organism evidence="2 3">
    <name type="scientific">Ranatra chinensis</name>
    <dbReference type="NCBI Taxonomy" id="642074"/>
    <lineage>
        <taxon>Eukaryota</taxon>
        <taxon>Metazoa</taxon>
        <taxon>Ecdysozoa</taxon>
        <taxon>Arthropoda</taxon>
        <taxon>Hexapoda</taxon>
        <taxon>Insecta</taxon>
        <taxon>Pterygota</taxon>
        <taxon>Neoptera</taxon>
        <taxon>Paraneoptera</taxon>
        <taxon>Hemiptera</taxon>
        <taxon>Heteroptera</taxon>
        <taxon>Panheteroptera</taxon>
        <taxon>Nepomorpha</taxon>
        <taxon>Nepidae</taxon>
        <taxon>Ranatrinae</taxon>
        <taxon>Ranatra</taxon>
    </lineage>
</organism>
<keyword evidence="3" id="KW-1185">Reference proteome</keyword>
<dbReference type="AlphaFoldDB" id="A0ABD0YB56"/>
<dbReference type="EMBL" id="JBFDAA010000010">
    <property type="protein sequence ID" value="KAL1124570.1"/>
    <property type="molecule type" value="Genomic_DNA"/>
</dbReference>
<gene>
    <name evidence="2" type="ORF">AAG570_001194</name>
</gene>
<protein>
    <submittedName>
        <fullName evidence="2">Uncharacterized protein</fullName>
    </submittedName>
</protein>
<accession>A0ABD0YB56</accession>
<evidence type="ECO:0000313" key="2">
    <source>
        <dbReference type="EMBL" id="KAL1124570.1"/>
    </source>
</evidence>
<comment type="caution">
    <text evidence="2">The sequence shown here is derived from an EMBL/GenBank/DDBJ whole genome shotgun (WGS) entry which is preliminary data.</text>
</comment>
<reference evidence="2 3" key="1">
    <citation type="submission" date="2024-07" db="EMBL/GenBank/DDBJ databases">
        <title>Chromosome-level genome assembly of the water stick insect Ranatra chinensis (Heteroptera: Nepidae).</title>
        <authorList>
            <person name="Liu X."/>
        </authorList>
    </citation>
    <scope>NUCLEOTIDE SEQUENCE [LARGE SCALE GENOMIC DNA]</scope>
    <source>
        <strain evidence="2">Cailab_2021Rc</strain>
        <tissue evidence="2">Muscle</tissue>
    </source>
</reference>